<proteinExistence type="predicted"/>
<accession>A0AAU7C5N8</accession>
<reference evidence="3" key="1">
    <citation type="submission" date="2024-04" db="EMBL/GenBank/DDBJ databases">
        <title>Limosilactobacillus allomucosae sp. nov., a novel species isolated from wild boar faecal samples as a potential probiotics for domestic pigs.</title>
        <authorList>
            <person name="Chen B."/>
        </authorList>
    </citation>
    <scope>NUCLEOTIDE SEQUENCE</scope>
    <source>
        <strain evidence="3">WILCCON 0051</strain>
    </source>
</reference>
<dbReference type="SUPFAM" id="SSF53067">
    <property type="entry name" value="Actin-like ATPase domain"/>
    <property type="match status" value="1"/>
</dbReference>
<dbReference type="InterPro" id="IPR043129">
    <property type="entry name" value="ATPase_NBD"/>
</dbReference>
<dbReference type="Pfam" id="PF21522">
    <property type="entry name" value="MreB-like_C"/>
    <property type="match status" value="1"/>
</dbReference>
<dbReference type="CDD" id="cd24023">
    <property type="entry name" value="ASKHA_NBD_ParM_Alp7A-like"/>
    <property type="match status" value="1"/>
</dbReference>
<feature type="domain" description="Actin-like protein N-terminal" evidence="1">
    <location>
        <begin position="9"/>
        <end position="193"/>
    </location>
</feature>
<dbReference type="Gene3D" id="3.30.420.40">
    <property type="match status" value="2"/>
</dbReference>
<protein>
    <submittedName>
        <fullName evidence="3">ParM/StbA family protein</fullName>
    </submittedName>
</protein>
<dbReference type="KEGG" id="lalo:ABC765_04925"/>
<gene>
    <name evidence="3" type="ORF">ABC765_04925</name>
</gene>
<feature type="domain" description="Actin homologue MreB-like C-terminal" evidence="2">
    <location>
        <begin position="239"/>
        <end position="355"/>
    </location>
</feature>
<evidence type="ECO:0000259" key="1">
    <source>
        <dbReference type="Pfam" id="PF17989"/>
    </source>
</evidence>
<dbReference type="EMBL" id="CP154878">
    <property type="protein sequence ID" value="XBG96431.1"/>
    <property type="molecule type" value="Genomic_DNA"/>
</dbReference>
<evidence type="ECO:0000259" key="2">
    <source>
        <dbReference type="Pfam" id="PF21522"/>
    </source>
</evidence>
<dbReference type="RefSeq" id="WP_347963534.1">
    <property type="nucleotide sequence ID" value="NZ_CP154878.1"/>
</dbReference>
<organism evidence="3">
    <name type="scientific">Limosilactobacillus allomucosae</name>
    <dbReference type="NCBI Taxonomy" id="3142938"/>
    <lineage>
        <taxon>Bacteria</taxon>
        <taxon>Bacillati</taxon>
        <taxon>Bacillota</taxon>
        <taxon>Bacilli</taxon>
        <taxon>Lactobacillales</taxon>
        <taxon>Lactobacillaceae</taxon>
        <taxon>Limosilactobacillus</taxon>
    </lineage>
</organism>
<dbReference type="Pfam" id="PF17989">
    <property type="entry name" value="ALP_N"/>
    <property type="match status" value="1"/>
</dbReference>
<dbReference type="AlphaFoldDB" id="A0AAU7C5N8"/>
<dbReference type="InterPro" id="IPR040607">
    <property type="entry name" value="ALP_N"/>
</dbReference>
<sequence length="405" mass="44609">MEYILNVANDLGYGSIKATLNDEKVKMPSVIASEKPQDITEPVSFDDQEQQAAYMKDFINKMDVSVSSSVVTKQGRYLIGQAAVNSNLPLTAFDVNDFAGKSDDDLAMVLTLSLIAGKRVKDAFFNSEDLGETLKVTVNMATALPVAEGKNTGVIDRYKNKFLGKTHTVTFHNFKDPITVAIKFRSVYVALEGEVAQLYIKYADKKFKETLVADLKANYADMAEITADDIVQTQNVLGIDIGEGTTDLVMLVNNLVNAKASTSLAKGYGNVLQLANDVLQKQQMGLFDSRAQLQKYLAQRVSPFARKHQQRVQKVVYEQLDPFADEIVTAVSKTMRAANAQAELIYVYGGGSIPMATQSSLRTKLAEKLRRFTGGDEVPIIWIAPEYAQFLNEKGLELLLSAISE</sequence>
<name>A0AAU7C5N8_9LACO</name>
<dbReference type="InterPro" id="IPR049067">
    <property type="entry name" value="MreB-like_C"/>
</dbReference>
<evidence type="ECO:0000313" key="3">
    <source>
        <dbReference type="EMBL" id="XBG96431.1"/>
    </source>
</evidence>